<dbReference type="GO" id="GO:1903131">
    <property type="term" value="P:mononuclear cell differentiation"/>
    <property type="evidence" value="ECO:0007669"/>
    <property type="project" value="UniProtKB-ARBA"/>
</dbReference>
<keyword evidence="7" id="KW-0393">Immunoglobulin domain</keyword>
<dbReference type="Ensembl" id="ENSSHAT00000006442.2">
    <property type="protein sequence ID" value="ENSSHAP00000006387.2"/>
    <property type="gene ID" value="ENSSHAG00000005558.2"/>
</dbReference>
<feature type="domain" description="Ig-like" evidence="8">
    <location>
        <begin position="213"/>
        <end position="313"/>
    </location>
</feature>
<accession>G3VT82</accession>
<evidence type="ECO:0000259" key="8">
    <source>
        <dbReference type="PROSITE" id="PS50835"/>
    </source>
</evidence>
<dbReference type="AlphaFoldDB" id="G3VT82"/>
<dbReference type="InterPro" id="IPR007110">
    <property type="entry name" value="Ig-like_dom"/>
</dbReference>
<keyword evidence="4" id="KW-0964">Secreted</keyword>
<feature type="domain" description="Ig-like" evidence="8">
    <location>
        <begin position="108"/>
        <end position="209"/>
    </location>
</feature>
<dbReference type="InterPro" id="IPR050380">
    <property type="entry name" value="Immune_Resp_Modulators"/>
</dbReference>
<reference evidence="9" key="3">
    <citation type="submission" date="2025-09" db="UniProtKB">
        <authorList>
            <consortium name="Ensembl"/>
        </authorList>
    </citation>
    <scope>IDENTIFICATION</scope>
</reference>
<dbReference type="FunCoup" id="G3VT82">
    <property type="interactions" value="47"/>
</dbReference>
<dbReference type="FunFam" id="2.60.40.10:FF:001690">
    <property type="entry name" value="Immunoglobulin heavy constant epsilon"/>
    <property type="match status" value="1"/>
</dbReference>
<evidence type="ECO:0000256" key="4">
    <source>
        <dbReference type="ARBA" id="ARBA00022525"/>
    </source>
</evidence>
<dbReference type="Gene3D" id="2.60.40.10">
    <property type="entry name" value="Immunoglobulins"/>
    <property type="match status" value="4"/>
</dbReference>
<reference evidence="9 10" key="1">
    <citation type="journal article" date="2011" name="Proc. Natl. Acad. Sci. U.S.A.">
        <title>Genetic diversity and population structure of the endangered marsupial Sarcophilus harrisii (Tasmanian devil).</title>
        <authorList>
            <person name="Miller W."/>
            <person name="Hayes V.M."/>
            <person name="Ratan A."/>
            <person name="Petersen D.C."/>
            <person name="Wittekindt N.E."/>
            <person name="Miller J."/>
            <person name="Walenz B."/>
            <person name="Knight J."/>
            <person name="Qi J."/>
            <person name="Zhao F."/>
            <person name="Wang Q."/>
            <person name="Bedoya-Reina O.C."/>
            <person name="Katiyar N."/>
            <person name="Tomsho L.P."/>
            <person name="Kasson L.M."/>
            <person name="Hardie R.A."/>
            <person name="Woodbridge P."/>
            <person name="Tindall E.A."/>
            <person name="Bertelsen M.F."/>
            <person name="Dixon D."/>
            <person name="Pyecroft S."/>
            <person name="Helgen K.M."/>
            <person name="Lesk A.M."/>
            <person name="Pringle T.H."/>
            <person name="Patterson N."/>
            <person name="Zhang Y."/>
            <person name="Kreiss A."/>
            <person name="Woods G.M."/>
            <person name="Jones M.E."/>
            <person name="Schuster S.C."/>
        </authorList>
    </citation>
    <scope>NUCLEOTIDE SEQUENCE [LARGE SCALE GENOMIC DNA]</scope>
</reference>
<name>G3VT82_SARHA</name>
<evidence type="ECO:0000256" key="1">
    <source>
        <dbReference type="ARBA" id="ARBA00004236"/>
    </source>
</evidence>
<dbReference type="InterPro" id="IPR036179">
    <property type="entry name" value="Ig-like_dom_sf"/>
</dbReference>
<dbReference type="FunFam" id="2.60.40.10:FF:000998">
    <property type="entry name" value="Immunoglobulin heavy constant epsilon"/>
    <property type="match status" value="1"/>
</dbReference>
<feature type="domain" description="Ig-like" evidence="8">
    <location>
        <begin position="322"/>
        <end position="408"/>
    </location>
</feature>
<keyword evidence="10" id="KW-1185">Reference proteome</keyword>
<dbReference type="STRING" id="9305.ENSSHAP00000006387"/>
<dbReference type="InterPro" id="IPR013783">
    <property type="entry name" value="Ig-like_fold"/>
</dbReference>
<keyword evidence="6" id="KW-1015">Disulfide bond</keyword>
<dbReference type="PROSITE" id="PS50835">
    <property type="entry name" value="IG_LIKE"/>
    <property type="match status" value="4"/>
</dbReference>
<sequence length="427" mass="46910">TSTAPSVFPLVSCCDSNSESSNFLGCLVSGYFPEPVTVSWNPEVLDQIVTTFPASYDSTSGLYTTTSQLTISDLSFQEYTCSVDHLSTSTKIQKSLSLNGCGTMTVIPPTVKLFHSSCDSRGDAHSTIQMICLVSGFSPASVKVTWLVDGQEADNLFPYTTRPKREGGSTFSLQSELNITQSQWTSSKTYTCHVTHNGSIYEDSAQKCSESDPRGISAYLSPPSAFDLYVSEAPVLTCLIVDLASKDNVKVSWTRESGGPVNPSLPIAKQQYNGTFTITSTLPVLTNDWVEGDTYTCRLEHPDLPVPLIRTISKAPGKRIAPEVYVFPPSPEETGNTVSLTCLVRNFFPSDISVQWLCENNDDYTGHYTTTRPHKDHGPDPSFFLYSRMIVNKSYWQKGHTCTCRVVHEALPGFRTLGKKLHYSAGN</sequence>
<dbReference type="FunFam" id="2.60.40.10:FF:000463">
    <property type="entry name" value="Immunoglobulin heavy constant gamma 1"/>
    <property type="match status" value="1"/>
</dbReference>
<dbReference type="GeneTree" id="ENSGT00940000163076"/>
<dbReference type="Proteomes" id="UP000007648">
    <property type="component" value="Unassembled WGS sequence"/>
</dbReference>
<dbReference type="SUPFAM" id="SSF48726">
    <property type="entry name" value="Immunoglobulin"/>
    <property type="match status" value="4"/>
</dbReference>
<evidence type="ECO:0000256" key="5">
    <source>
        <dbReference type="ARBA" id="ARBA00023136"/>
    </source>
</evidence>
<evidence type="ECO:0000256" key="2">
    <source>
        <dbReference type="ARBA" id="ARBA00004613"/>
    </source>
</evidence>
<dbReference type="InterPro" id="IPR003006">
    <property type="entry name" value="Ig/MHC_CS"/>
</dbReference>
<organism evidence="9 10">
    <name type="scientific">Sarcophilus harrisii</name>
    <name type="common">Tasmanian devil</name>
    <name type="synonym">Sarcophilus laniarius</name>
    <dbReference type="NCBI Taxonomy" id="9305"/>
    <lineage>
        <taxon>Eukaryota</taxon>
        <taxon>Metazoa</taxon>
        <taxon>Chordata</taxon>
        <taxon>Craniata</taxon>
        <taxon>Vertebrata</taxon>
        <taxon>Euteleostomi</taxon>
        <taxon>Mammalia</taxon>
        <taxon>Metatheria</taxon>
        <taxon>Dasyuromorphia</taxon>
        <taxon>Dasyuridae</taxon>
        <taxon>Sarcophilus</taxon>
    </lineage>
</organism>
<comment type="subcellular location">
    <subcellularLocation>
        <location evidence="1">Cell membrane</location>
    </subcellularLocation>
    <subcellularLocation>
        <location evidence="2">Secreted</location>
    </subcellularLocation>
</comment>
<reference evidence="9" key="2">
    <citation type="submission" date="2025-08" db="UniProtKB">
        <authorList>
            <consortium name="Ensembl"/>
        </authorList>
    </citation>
    <scope>IDENTIFICATION</scope>
</reference>
<evidence type="ECO:0000313" key="10">
    <source>
        <dbReference type="Proteomes" id="UP000007648"/>
    </source>
</evidence>
<dbReference type="GO" id="GO:0042113">
    <property type="term" value="P:B cell activation"/>
    <property type="evidence" value="ECO:0007669"/>
    <property type="project" value="UniProtKB-ARBA"/>
</dbReference>
<dbReference type="GO" id="GO:0005886">
    <property type="term" value="C:plasma membrane"/>
    <property type="evidence" value="ECO:0007669"/>
    <property type="project" value="UniProtKB-SubCell"/>
</dbReference>
<dbReference type="eggNOG" id="ENOG502R54U">
    <property type="taxonomic scope" value="Eukaryota"/>
</dbReference>
<dbReference type="InParanoid" id="G3VT82"/>
<evidence type="ECO:0000256" key="6">
    <source>
        <dbReference type="ARBA" id="ARBA00023157"/>
    </source>
</evidence>
<dbReference type="GO" id="GO:0005576">
    <property type="term" value="C:extracellular region"/>
    <property type="evidence" value="ECO:0007669"/>
    <property type="project" value="UniProtKB-SubCell"/>
</dbReference>
<evidence type="ECO:0000256" key="3">
    <source>
        <dbReference type="ARBA" id="ARBA00022475"/>
    </source>
</evidence>
<dbReference type="Pfam" id="PF07654">
    <property type="entry name" value="C1-set"/>
    <property type="match status" value="4"/>
</dbReference>
<dbReference type="HOGENOM" id="CLU_030625_3_0_1"/>
<dbReference type="SMART" id="SM00407">
    <property type="entry name" value="IGc1"/>
    <property type="match status" value="4"/>
</dbReference>
<dbReference type="PROSITE" id="PS00290">
    <property type="entry name" value="IG_MHC"/>
    <property type="match status" value="2"/>
</dbReference>
<feature type="domain" description="Ig-like" evidence="8">
    <location>
        <begin position="5"/>
        <end position="97"/>
    </location>
</feature>
<proteinExistence type="predicted"/>
<evidence type="ECO:0000313" key="9">
    <source>
        <dbReference type="Ensembl" id="ENSSHAP00000006387.2"/>
    </source>
</evidence>
<evidence type="ECO:0000256" key="7">
    <source>
        <dbReference type="ARBA" id="ARBA00023319"/>
    </source>
</evidence>
<keyword evidence="3" id="KW-1003">Cell membrane</keyword>
<protein>
    <recommendedName>
        <fullName evidence="8">Ig-like domain-containing protein</fullName>
    </recommendedName>
</protein>
<keyword evidence="5" id="KW-0472">Membrane</keyword>
<dbReference type="InterPro" id="IPR003597">
    <property type="entry name" value="Ig_C1-set"/>
</dbReference>
<dbReference type="PANTHER" id="PTHR23411">
    <property type="entry name" value="TAPASIN"/>
    <property type="match status" value="1"/>
</dbReference>